<keyword evidence="2" id="KW-0472">Membrane</keyword>
<keyword evidence="4" id="KW-1185">Reference proteome</keyword>
<keyword evidence="2" id="KW-1133">Transmembrane helix</keyword>
<evidence type="ECO:0000313" key="3">
    <source>
        <dbReference type="EMBL" id="KAK7465180.1"/>
    </source>
</evidence>
<dbReference type="EMBL" id="JACVVK020000572">
    <property type="protein sequence ID" value="KAK7465180.1"/>
    <property type="molecule type" value="Genomic_DNA"/>
</dbReference>
<organism evidence="3 4">
    <name type="scientific">Batillaria attramentaria</name>
    <dbReference type="NCBI Taxonomy" id="370345"/>
    <lineage>
        <taxon>Eukaryota</taxon>
        <taxon>Metazoa</taxon>
        <taxon>Spiralia</taxon>
        <taxon>Lophotrochozoa</taxon>
        <taxon>Mollusca</taxon>
        <taxon>Gastropoda</taxon>
        <taxon>Caenogastropoda</taxon>
        <taxon>Sorbeoconcha</taxon>
        <taxon>Cerithioidea</taxon>
        <taxon>Batillariidae</taxon>
        <taxon>Batillaria</taxon>
    </lineage>
</organism>
<protein>
    <submittedName>
        <fullName evidence="3">Uncharacterized protein</fullName>
    </submittedName>
</protein>
<name>A0ABD0J843_9CAEN</name>
<sequence length="225" mass="24641">MKLENGNGKPIAGDAAAQQTLTCLNEGHANASTSSSPKTDVTTTSSVPVMTHIYILYTLVAVLTGALVATAWLASCSIEHLHRQLNTKLSVDDWSELCSQRMRMHMGSDGAVGDVAFLQSGDNARRKGETSVPGRGFEYRTEPVTEDYTAGTGMWGDPRDVTMERQRRRERRNVLPDPAAGDPDEEWVWMSSFSRIPNGVGDVPCGHSEASHNYFQRVINQDNSV</sequence>
<comment type="caution">
    <text evidence="3">The sequence shown here is derived from an EMBL/GenBank/DDBJ whole genome shotgun (WGS) entry which is preliminary data.</text>
</comment>
<evidence type="ECO:0000256" key="2">
    <source>
        <dbReference type="SAM" id="Phobius"/>
    </source>
</evidence>
<dbReference type="AlphaFoldDB" id="A0ABD0J843"/>
<evidence type="ECO:0000256" key="1">
    <source>
        <dbReference type="SAM" id="MobiDB-lite"/>
    </source>
</evidence>
<gene>
    <name evidence="3" type="ORF">BaRGS_00037643</name>
</gene>
<feature type="region of interest" description="Disordered" evidence="1">
    <location>
        <begin position="148"/>
        <end position="183"/>
    </location>
</feature>
<keyword evidence="2" id="KW-0812">Transmembrane</keyword>
<feature type="transmembrane region" description="Helical" evidence="2">
    <location>
        <begin position="54"/>
        <end position="74"/>
    </location>
</feature>
<reference evidence="3 4" key="1">
    <citation type="journal article" date="2023" name="Sci. Data">
        <title>Genome assembly of the Korean intertidal mud-creeper Batillaria attramentaria.</title>
        <authorList>
            <person name="Patra A.K."/>
            <person name="Ho P.T."/>
            <person name="Jun S."/>
            <person name="Lee S.J."/>
            <person name="Kim Y."/>
            <person name="Won Y.J."/>
        </authorList>
    </citation>
    <scope>NUCLEOTIDE SEQUENCE [LARGE SCALE GENOMIC DNA]</scope>
    <source>
        <strain evidence="3">Wonlab-2016</strain>
    </source>
</reference>
<proteinExistence type="predicted"/>
<feature type="compositionally biased region" description="Basic and acidic residues" evidence="1">
    <location>
        <begin position="157"/>
        <end position="167"/>
    </location>
</feature>
<accession>A0ABD0J843</accession>
<evidence type="ECO:0000313" key="4">
    <source>
        <dbReference type="Proteomes" id="UP001519460"/>
    </source>
</evidence>
<dbReference type="Proteomes" id="UP001519460">
    <property type="component" value="Unassembled WGS sequence"/>
</dbReference>